<dbReference type="InterPro" id="IPR002347">
    <property type="entry name" value="SDR_fam"/>
</dbReference>
<accession>A0A6B1G2U7</accession>
<dbReference type="PANTHER" id="PTHR43639:SF1">
    <property type="entry name" value="SHORT-CHAIN DEHYDROGENASE_REDUCTASE FAMILY PROTEIN"/>
    <property type="match status" value="1"/>
</dbReference>
<evidence type="ECO:0000256" key="2">
    <source>
        <dbReference type="ARBA" id="ARBA00023002"/>
    </source>
</evidence>
<sequence>MRLSARHAPGAQEMTQTRKMEGKRVFVTGSGTGIGRGVALEFAREGAAVVLHYAHSADGAASAVDEIRGAGGKAEAFQADLADIDEVKGLADKAIDFLGGLDVLVNNAGITMNKPFLDVTPEQFDTLYNVNIRGMYFLTQAAVPTMIGQGGGAVINLTSVHAFAGMTEHTIYAGTKAAIVGFTRVLALELATKGVRVNAIAPGWILVENHLKVLGEFDQQEAGATIPAGVIGAPHDIGKLAIYLASDESRYIVGQTIVIDGGMLAIMPLSGDFRDQRQEQWGQGYVPGV</sequence>
<comment type="caution">
    <text evidence="3">The sequence shown here is derived from an EMBL/GenBank/DDBJ whole genome shotgun (WGS) entry which is preliminary data.</text>
</comment>
<dbReference type="Gene3D" id="3.40.50.720">
    <property type="entry name" value="NAD(P)-binding Rossmann-like Domain"/>
    <property type="match status" value="1"/>
</dbReference>
<dbReference type="FunFam" id="3.40.50.720:FF:000084">
    <property type="entry name" value="Short-chain dehydrogenase reductase"/>
    <property type="match status" value="1"/>
</dbReference>
<dbReference type="PRINTS" id="PR00080">
    <property type="entry name" value="SDRFAMILY"/>
</dbReference>
<dbReference type="SUPFAM" id="SSF51735">
    <property type="entry name" value="NAD(P)-binding Rossmann-fold domains"/>
    <property type="match status" value="1"/>
</dbReference>
<dbReference type="Pfam" id="PF13561">
    <property type="entry name" value="adh_short_C2"/>
    <property type="match status" value="1"/>
</dbReference>
<dbReference type="PROSITE" id="PS00061">
    <property type="entry name" value="ADH_SHORT"/>
    <property type="match status" value="1"/>
</dbReference>
<protein>
    <submittedName>
        <fullName evidence="3">3-oxoacyl-ACP reductase FabG</fullName>
    </submittedName>
</protein>
<dbReference type="NCBIfam" id="NF005559">
    <property type="entry name" value="PRK07231.1"/>
    <property type="match status" value="1"/>
</dbReference>
<evidence type="ECO:0000313" key="3">
    <source>
        <dbReference type="EMBL" id="MYH61575.1"/>
    </source>
</evidence>
<reference evidence="3" key="1">
    <citation type="submission" date="2019-09" db="EMBL/GenBank/DDBJ databases">
        <title>Characterisation of the sponge microbiome using genome-centric metagenomics.</title>
        <authorList>
            <person name="Engelberts J.P."/>
            <person name="Robbins S.J."/>
            <person name="De Goeij J.M."/>
            <person name="Aranda M."/>
            <person name="Bell S.C."/>
            <person name="Webster N.S."/>
        </authorList>
    </citation>
    <scope>NUCLEOTIDE SEQUENCE</scope>
    <source>
        <strain evidence="3">SB0675_bin_29</strain>
    </source>
</reference>
<dbReference type="PANTHER" id="PTHR43639">
    <property type="entry name" value="OXIDOREDUCTASE, SHORT-CHAIN DEHYDROGENASE/REDUCTASE FAMILY (AFU_ORTHOLOGUE AFUA_5G02870)"/>
    <property type="match status" value="1"/>
</dbReference>
<dbReference type="InterPro" id="IPR020904">
    <property type="entry name" value="Sc_DH/Rdtase_CS"/>
</dbReference>
<dbReference type="EMBL" id="VYDA01000278">
    <property type="protein sequence ID" value="MYH61575.1"/>
    <property type="molecule type" value="Genomic_DNA"/>
</dbReference>
<dbReference type="PRINTS" id="PR00081">
    <property type="entry name" value="GDHRDH"/>
</dbReference>
<organism evidence="3">
    <name type="scientific">Caldilineaceae bacterium SB0675_bin_29</name>
    <dbReference type="NCBI Taxonomy" id="2605266"/>
    <lineage>
        <taxon>Bacteria</taxon>
        <taxon>Bacillati</taxon>
        <taxon>Chloroflexota</taxon>
        <taxon>Caldilineae</taxon>
        <taxon>Caldilineales</taxon>
        <taxon>Caldilineaceae</taxon>
    </lineage>
</organism>
<gene>
    <name evidence="3" type="ORF">F4148_07360</name>
</gene>
<name>A0A6B1G2U7_9CHLR</name>
<dbReference type="GO" id="GO:0016491">
    <property type="term" value="F:oxidoreductase activity"/>
    <property type="evidence" value="ECO:0007669"/>
    <property type="project" value="UniProtKB-KW"/>
</dbReference>
<proteinExistence type="inferred from homology"/>
<dbReference type="AlphaFoldDB" id="A0A6B1G2U7"/>
<evidence type="ECO:0000256" key="1">
    <source>
        <dbReference type="ARBA" id="ARBA00006484"/>
    </source>
</evidence>
<keyword evidence="2" id="KW-0560">Oxidoreductase</keyword>
<dbReference type="InterPro" id="IPR036291">
    <property type="entry name" value="NAD(P)-bd_dom_sf"/>
</dbReference>
<comment type="similarity">
    <text evidence="1">Belongs to the short-chain dehydrogenases/reductases (SDR) family.</text>
</comment>